<feature type="region of interest" description="Disordered" evidence="1">
    <location>
        <begin position="466"/>
        <end position="525"/>
    </location>
</feature>
<keyword evidence="4" id="KW-1185">Reference proteome</keyword>
<comment type="caution">
    <text evidence="3">The sequence shown here is derived from an EMBL/GenBank/DDBJ whole genome shotgun (WGS) entry which is preliminary data.</text>
</comment>
<evidence type="ECO:0000259" key="2">
    <source>
        <dbReference type="Pfam" id="PF24969"/>
    </source>
</evidence>
<gene>
    <name evidence="3" type="ORF">BJX66DRAFT_297983</name>
</gene>
<evidence type="ECO:0000256" key="1">
    <source>
        <dbReference type="SAM" id="MobiDB-lite"/>
    </source>
</evidence>
<accession>A0ABR4GDV9</accession>
<dbReference type="InterPro" id="IPR056867">
    <property type="entry name" value="LRR_15"/>
</dbReference>
<evidence type="ECO:0000313" key="4">
    <source>
        <dbReference type="Proteomes" id="UP001610563"/>
    </source>
</evidence>
<feature type="domain" description="Leucine-rich repeat" evidence="2">
    <location>
        <begin position="176"/>
        <end position="393"/>
    </location>
</feature>
<dbReference type="EMBL" id="JBFTWV010000020">
    <property type="protein sequence ID" value="KAL2797228.1"/>
    <property type="molecule type" value="Genomic_DNA"/>
</dbReference>
<dbReference type="Pfam" id="PF24969">
    <property type="entry name" value="LRR_15"/>
    <property type="match status" value="1"/>
</dbReference>
<dbReference type="Proteomes" id="UP001610563">
    <property type="component" value="Unassembled WGS sequence"/>
</dbReference>
<sequence>MLTDLPNEILLLISRNLPDTSDVLHFASCCRALQELLLSQAYSCVTLRPDCIATLSRLTTVLSHKPSLAARVRHLHLASTEPCSHKCRARYSPNRVHQILSKLAFTKEEFSEWKEALVGKGDREWDQEDAWWAMLWTLLPNLEKLDIAWENGTDYRERVLERVGATGNRFNLGSTFTKLREVNLKWWRTVVGISTEEVLLFFRLPALERFSGYYVIERYDDDEDNDEEVAEGFSTVTDIQLHSSNSSTGFASLSRAVAGLKSIVYHHAFVCDCERLLMPSEFHQSLSRHKSTLESISMAGDPGYELGVGPVFFGSLLDFTALKQVSIPSMCLLDWDEDEPLPQNHLFDVLPPTLESLSVEAFHDCVNKTVLAEQLGDVVKAAPKRYPSMTDLILVGHFCDMSKPRAKIGPDDEPPLNPKIMRIAAKLGFVCITMSPVDFGIFDSVYGWISAQNFCPCCMSGHSWHPDDPDAFEDDEDDEDESDDDEDDDENGDEDDDDDDEEPTSESDSEASNDDAGEISPNEEN</sequence>
<protein>
    <recommendedName>
        <fullName evidence="2">Leucine-rich repeat domain-containing protein</fullName>
    </recommendedName>
</protein>
<reference evidence="3 4" key="1">
    <citation type="submission" date="2024-07" db="EMBL/GenBank/DDBJ databases">
        <title>Section-level genome sequencing and comparative genomics of Aspergillus sections Usti and Cavernicolus.</title>
        <authorList>
            <consortium name="Lawrence Berkeley National Laboratory"/>
            <person name="Nybo J.L."/>
            <person name="Vesth T.C."/>
            <person name="Theobald S."/>
            <person name="Frisvad J.C."/>
            <person name="Larsen T.O."/>
            <person name="Kjaerboelling I."/>
            <person name="Rothschild-Mancinelli K."/>
            <person name="Lyhne E.K."/>
            <person name="Kogle M.E."/>
            <person name="Barry K."/>
            <person name="Clum A."/>
            <person name="Na H."/>
            <person name="Ledsgaard L."/>
            <person name="Lin J."/>
            <person name="Lipzen A."/>
            <person name="Kuo A."/>
            <person name="Riley R."/>
            <person name="Mondo S."/>
            <person name="Labutti K."/>
            <person name="Haridas S."/>
            <person name="Pangalinan J."/>
            <person name="Salamov A.A."/>
            <person name="Simmons B.A."/>
            <person name="Magnuson J.K."/>
            <person name="Chen J."/>
            <person name="Drula E."/>
            <person name="Henrissat B."/>
            <person name="Wiebenga A."/>
            <person name="Lubbers R.J."/>
            <person name="Gomes A.C."/>
            <person name="Makela M.R."/>
            <person name="Stajich J."/>
            <person name="Grigoriev I.V."/>
            <person name="Mortensen U.H."/>
            <person name="De Vries R.P."/>
            <person name="Baker S.E."/>
            <person name="Andersen M.R."/>
        </authorList>
    </citation>
    <scope>NUCLEOTIDE SEQUENCE [LARGE SCALE GENOMIC DNA]</scope>
    <source>
        <strain evidence="3 4">CBS 209.92</strain>
    </source>
</reference>
<proteinExistence type="predicted"/>
<feature type="compositionally biased region" description="Acidic residues" evidence="1">
    <location>
        <begin position="469"/>
        <end position="525"/>
    </location>
</feature>
<evidence type="ECO:0000313" key="3">
    <source>
        <dbReference type="EMBL" id="KAL2797228.1"/>
    </source>
</evidence>
<name>A0ABR4GDV9_9EURO</name>
<organism evidence="3 4">
    <name type="scientific">Aspergillus keveii</name>
    <dbReference type="NCBI Taxonomy" id="714993"/>
    <lineage>
        <taxon>Eukaryota</taxon>
        <taxon>Fungi</taxon>
        <taxon>Dikarya</taxon>
        <taxon>Ascomycota</taxon>
        <taxon>Pezizomycotina</taxon>
        <taxon>Eurotiomycetes</taxon>
        <taxon>Eurotiomycetidae</taxon>
        <taxon>Eurotiales</taxon>
        <taxon>Aspergillaceae</taxon>
        <taxon>Aspergillus</taxon>
        <taxon>Aspergillus subgen. Nidulantes</taxon>
    </lineage>
</organism>
<dbReference type="CDD" id="cd09917">
    <property type="entry name" value="F-box_SF"/>
    <property type="match status" value="1"/>
</dbReference>